<dbReference type="PANTHER" id="PTHR24276">
    <property type="entry name" value="POLYSERASE-RELATED"/>
    <property type="match status" value="1"/>
</dbReference>
<evidence type="ECO:0000259" key="6">
    <source>
        <dbReference type="PROSITE" id="PS50240"/>
    </source>
</evidence>
<dbReference type="InterPro" id="IPR001254">
    <property type="entry name" value="Trypsin_dom"/>
</dbReference>
<organism evidence="7 8">
    <name type="scientific">Ignelater luminosus</name>
    <name type="common">Cucubano</name>
    <name type="synonym">Pyrophorus luminosus</name>
    <dbReference type="NCBI Taxonomy" id="2038154"/>
    <lineage>
        <taxon>Eukaryota</taxon>
        <taxon>Metazoa</taxon>
        <taxon>Ecdysozoa</taxon>
        <taxon>Arthropoda</taxon>
        <taxon>Hexapoda</taxon>
        <taxon>Insecta</taxon>
        <taxon>Pterygota</taxon>
        <taxon>Neoptera</taxon>
        <taxon>Endopterygota</taxon>
        <taxon>Coleoptera</taxon>
        <taxon>Polyphaga</taxon>
        <taxon>Elateriformia</taxon>
        <taxon>Elateroidea</taxon>
        <taxon>Elateridae</taxon>
        <taxon>Agrypninae</taxon>
        <taxon>Pyrophorini</taxon>
        <taxon>Ignelater</taxon>
    </lineage>
</organism>
<dbReference type="FunFam" id="2.40.10.10:FF:000036">
    <property type="entry name" value="Trypsin beta"/>
    <property type="match status" value="1"/>
</dbReference>
<dbReference type="PROSITE" id="PS50240">
    <property type="entry name" value="TRYPSIN_DOM"/>
    <property type="match status" value="1"/>
</dbReference>
<keyword evidence="3" id="KW-0378">Hydrolase</keyword>
<evidence type="ECO:0000256" key="4">
    <source>
        <dbReference type="ARBA" id="ARBA00022825"/>
    </source>
</evidence>
<name>A0A8K0GIA8_IGNLU</name>
<dbReference type="GO" id="GO:0006508">
    <property type="term" value="P:proteolysis"/>
    <property type="evidence" value="ECO:0007669"/>
    <property type="project" value="UniProtKB-KW"/>
</dbReference>
<dbReference type="Pfam" id="PF00089">
    <property type="entry name" value="Trypsin"/>
    <property type="match status" value="1"/>
</dbReference>
<dbReference type="PANTHER" id="PTHR24276:SF91">
    <property type="entry name" value="AT26814P-RELATED"/>
    <property type="match status" value="1"/>
</dbReference>
<keyword evidence="8" id="KW-1185">Reference proteome</keyword>
<feature type="domain" description="Peptidase S1" evidence="6">
    <location>
        <begin position="1"/>
        <end position="171"/>
    </location>
</feature>
<keyword evidence="2" id="KW-0645">Protease</keyword>
<dbReference type="OrthoDB" id="5565075at2759"/>
<protein>
    <recommendedName>
        <fullName evidence="6">Peptidase S1 domain-containing protein</fullName>
    </recommendedName>
</protein>
<keyword evidence="5" id="KW-1015">Disulfide bond</keyword>
<dbReference type="Proteomes" id="UP000801492">
    <property type="component" value="Unassembled WGS sequence"/>
</dbReference>
<evidence type="ECO:0000256" key="3">
    <source>
        <dbReference type="ARBA" id="ARBA00022801"/>
    </source>
</evidence>
<dbReference type="InterPro" id="IPR033116">
    <property type="entry name" value="TRYPSIN_SER"/>
</dbReference>
<keyword evidence="4" id="KW-0720">Serine protease</keyword>
<evidence type="ECO:0000313" key="8">
    <source>
        <dbReference type="Proteomes" id="UP000801492"/>
    </source>
</evidence>
<dbReference type="GO" id="GO:0004252">
    <property type="term" value="F:serine-type endopeptidase activity"/>
    <property type="evidence" value="ECO:0007669"/>
    <property type="project" value="InterPro"/>
</dbReference>
<dbReference type="Gene3D" id="2.40.10.10">
    <property type="entry name" value="Trypsin-like serine proteases"/>
    <property type="match status" value="2"/>
</dbReference>
<evidence type="ECO:0000313" key="7">
    <source>
        <dbReference type="EMBL" id="KAF2898993.1"/>
    </source>
</evidence>
<dbReference type="PROSITE" id="PS00135">
    <property type="entry name" value="TRYPSIN_SER"/>
    <property type="match status" value="1"/>
</dbReference>
<gene>
    <name evidence="7" type="ORF">ILUMI_07180</name>
</gene>
<evidence type="ECO:0000256" key="1">
    <source>
        <dbReference type="ARBA" id="ARBA00004239"/>
    </source>
</evidence>
<dbReference type="SUPFAM" id="SSF50494">
    <property type="entry name" value="Trypsin-like serine proteases"/>
    <property type="match status" value="1"/>
</dbReference>
<comment type="subcellular location">
    <subcellularLocation>
        <location evidence="1">Secreted</location>
        <location evidence="1">Extracellular space</location>
    </subcellularLocation>
</comment>
<dbReference type="EMBL" id="VTPC01003134">
    <property type="protein sequence ID" value="KAF2898993.1"/>
    <property type="molecule type" value="Genomic_DNA"/>
</dbReference>
<sequence length="175" mass="18872">MEIVVGTNNIKDGEATAQAKKMKEYRLHPRYDAYTLQNDECFVILSDSIDLGAVGVNVVRLYGGLDSLEGEEATVLGWGRPSDMSSTITDILRHATDKIISNDECKGFFNSVVESTVCLNGYNGRSACVGDSGGPLMVEGKQVGVASFGSSWGCALGFPSAYQRVLDMADWDDLK</sequence>
<proteinExistence type="predicted"/>
<dbReference type="InterPro" id="IPR050430">
    <property type="entry name" value="Peptidase_S1"/>
</dbReference>
<reference evidence="7" key="1">
    <citation type="submission" date="2019-08" db="EMBL/GenBank/DDBJ databases">
        <title>The genome of the North American firefly Photinus pyralis.</title>
        <authorList>
            <consortium name="Photinus pyralis genome working group"/>
            <person name="Fallon T.R."/>
            <person name="Sander Lower S.E."/>
            <person name="Weng J.-K."/>
        </authorList>
    </citation>
    <scope>NUCLEOTIDE SEQUENCE</scope>
    <source>
        <strain evidence="7">TRF0915ILg1</strain>
        <tissue evidence="7">Whole body</tissue>
    </source>
</reference>
<dbReference type="GO" id="GO:0005576">
    <property type="term" value="C:extracellular region"/>
    <property type="evidence" value="ECO:0007669"/>
    <property type="project" value="UniProtKB-SubCell"/>
</dbReference>
<evidence type="ECO:0000256" key="5">
    <source>
        <dbReference type="ARBA" id="ARBA00023157"/>
    </source>
</evidence>
<evidence type="ECO:0000256" key="2">
    <source>
        <dbReference type="ARBA" id="ARBA00022670"/>
    </source>
</evidence>
<dbReference type="InterPro" id="IPR043504">
    <property type="entry name" value="Peptidase_S1_PA_chymotrypsin"/>
</dbReference>
<dbReference type="SMART" id="SM00020">
    <property type="entry name" value="Tryp_SPc"/>
    <property type="match status" value="1"/>
</dbReference>
<comment type="caution">
    <text evidence="7">The sequence shown here is derived from an EMBL/GenBank/DDBJ whole genome shotgun (WGS) entry which is preliminary data.</text>
</comment>
<accession>A0A8K0GIA8</accession>
<dbReference type="AlphaFoldDB" id="A0A8K0GIA8"/>
<dbReference type="InterPro" id="IPR009003">
    <property type="entry name" value="Peptidase_S1_PA"/>
</dbReference>